<dbReference type="AlphaFoldDB" id="A0AAV2T8Q4"/>
<feature type="compositionally biased region" description="Basic and acidic residues" evidence="1">
    <location>
        <begin position="266"/>
        <end position="276"/>
    </location>
</feature>
<accession>A0AAV2T8Q4</accession>
<evidence type="ECO:0000256" key="1">
    <source>
        <dbReference type="SAM" id="MobiDB-lite"/>
    </source>
</evidence>
<evidence type="ECO:0000313" key="3">
    <source>
        <dbReference type="Proteomes" id="UP001497525"/>
    </source>
</evidence>
<dbReference type="EMBL" id="CAXLJL010000123">
    <property type="protein sequence ID" value="CAL5132469.1"/>
    <property type="molecule type" value="Genomic_DNA"/>
</dbReference>
<proteinExistence type="predicted"/>
<organism evidence="2 3">
    <name type="scientific">Calicophoron daubneyi</name>
    <name type="common">Rumen fluke</name>
    <name type="synonym">Paramphistomum daubneyi</name>
    <dbReference type="NCBI Taxonomy" id="300641"/>
    <lineage>
        <taxon>Eukaryota</taxon>
        <taxon>Metazoa</taxon>
        <taxon>Spiralia</taxon>
        <taxon>Lophotrochozoa</taxon>
        <taxon>Platyhelminthes</taxon>
        <taxon>Trematoda</taxon>
        <taxon>Digenea</taxon>
        <taxon>Plagiorchiida</taxon>
        <taxon>Pronocephalata</taxon>
        <taxon>Paramphistomoidea</taxon>
        <taxon>Paramphistomidae</taxon>
        <taxon>Calicophoron</taxon>
    </lineage>
</organism>
<name>A0AAV2T8Q4_CALDB</name>
<feature type="compositionally biased region" description="Basic and acidic residues" evidence="1">
    <location>
        <begin position="311"/>
        <end position="324"/>
    </location>
</feature>
<feature type="region of interest" description="Disordered" evidence="1">
    <location>
        <begin position="235"/>
        <end position="348"/>
    </location>
</feature>
<reference evidence="2" key="1">
    <citation type="submission" date="2024-06" db="EMBL/GenBank/DDBJ databases">
        <authorList>
            <person name="Liu X."/>
            <person name="Lenzi L."/>
            <person name="Haldenby T S."/>
            <person name="Uol C."/>
        </authorList>
    </citation>
    <scope>NUCLEOTIDE SEQUENCE</scope>
</reference>
<gene>
    <name evidence="2" type="ORF">CDAUBV1_LOCUS5293</name>
</gene>
<sequence length="476" mass="53674">MVMTQASSYMHDSTPLLLSDSAALWSQSPPFCAGENFMDKRDSRSSRSLEYDRERVLTMTFINGTSSWIKVKGIRDCVLELLEKRYLCKRHELNLEKFRPKIVAIIQQYEEELSSMGGDRGRMDELMDQAVLCGVLQLKQILHCHLCRAIESISDCERIRTPNTPPIDLSQMKESVNHQDHLKEIDYGPFLYSLRFRPLHTDLHHKTPRMNPSTMTKSEMCWNWILSTNNHMENTEDLSHSLSPSTCHSDLKPHSQMPAGQNCTELQRDSSRHKSDGLSPEKLSRTPQSQFNPDPKPSEPSSSPAHQSATHTDDDRSSQSREAKLLPTGVINKLDPESSECSLRPSDEAPTVLARRSNVSFGHHLPYHVSRRPSLRGQLLSRKLSPNPLVPNKPVQTHSAAELLTVSKNENTRLSDSSRGSPSCFTTTSDQPARSMVFGSKSDGEGHNQKTMQFLISCSPNMGVICPPNHNPFHKQ</sequence>
<protein>
    <submittedName>
        <fullName evidence="2">Uncharacterized protein</fullName>
    </submittedName>
</protein>
<feature type="region of interest" description="Disordered" evidence="1">
    <location>
        <begin position="406"/>
        <end position="435"/>
    </location>
</feature>
<comment type="caution">
    <text evidence="2">The sequence shown here is derived from an EMBL/GenBank/DDBJ whole genome shotgun (WGS) entry which is preliminary data.</text>
</comment>
<evidence type="ECO:0000313" key="2">
    <source>
        <dbReference type="EMBL" id="CAL5132469.1"/>
    </source>
</evidence>
<dbReference type="Proteomes" id="UP001497525">
    <property type="component" value="Unassembled WGS sequence"/>
</dbReference>
<feature type="compositionally biased region" description="Polar residues" evidence="1">
    <location>
        <begin position="406"/>
        <end position="432"/>
    </location>
</feature>